<feature type="active site" description="Nucleophile" evidence="3">
    <location>
        <position position="151"/>
    </location>
</feature>
<dbReference type="Pfam" id="PF04083">
    <property type="entry name" value="Abhydro_lipase"/>
    <property type="match status" value="1"/>
</dbReference>
<dbReference type="EMBL" id="JASFZW010000013">
    <property type="protein sequence ID" value="KAK2075795.1"/>
    <property type="molecule type" value="Genomic_DNA"/>
</dbReference>
<protein>
    <recommendedName>
        <fullName evidence="2">Lipase</fullName>
    </recommendedName>
</protein>
<feature type="active site" description="Charge relay system" evidence="3">
    <location>
        <position position="361"/>
    </location>
</feature>
<feature type="active site" description="Charge relay system" evidence="3">
    <location>
        <position position="330"/>
    </location>
</feature>
<dbReference type="AlphaFoldDB" id="A0AAD9MIY7"/>
<dbReference type="InterPro" id="IPR025483">
    <property type="entry name" value="Lipase_euk"/>
</dbReference>
<dbReference type="SUPFAM" id="SSF53474">
    <property type="entry name" value="alpha/beta-Hydrolases"/>
    <property type="match status" value="1"/>
</dbReference>
<feature type="domain" description="Partial AB-hydrolase lipase" evidence="5">
    <location>
        <begin position="40"/>
        <end position="97"/>
    </location>
</feature>
<evidence type="ECO:0000256" key="2">
    <source>
        <dbReference type="PIRNR" id="PIRNR000862"/>
    </source>
</evidence>
<comment type="caution">
    <text evidence="6">The sequence shown here is derived from an EMBL/GenBank/DDBJ whole genome shotgun (WGS) entry which is preliminary data.</text>
</comment>
<dbReference type="PANTHER" id="PTHR11005">
    <property type="entry name" value="LYSOSOMAL ACID LIPASE-RELATED"/>
    <property type="match status" value="1"/>
</dbReference>
<feature type="chain" id="PRO_5042260312" description="Lipase" evidence="4">
    <location>
        <begin position="22"/>
        <end position="375"/>
    </location>
</feature>
<keyword evidence="2" id="KW-0442">Lipid degradation</keyword>
<organism evidence="6 7">
    <name type="scientific">Prototheca wickerhamii</name>
    <dbReference type="NCBI Taxonomy" id="3111"/>
    <lineage>
        <taxon>Eukaryota</taxon>
        <taxon>Viridiplantae</taxon>
        <taxon>Chlorophyta</taxon>
        <taxon>core chlorophytes</taxon>
        <taxon>Trebouxiophyceae</taxon>
        <taxon>Chlorellales</taxon>
        <taxon>Chlorellaceae</taxon>
        <taxon>Prototheca</taxon>
    </lineage>
</organism>
<name>A0AAD9MIY7_PROWI</name>
<dbReference type="GO" id="GO:0016788">
    <property type="term" value="F:hydrolase activity, acting on ester bonds"/>
    <property type="evidence" value="ECO:0007669"/>
    <property type="project" value="InterPro"/>
</dbReference>
<feature type="signal peptide" evidence="4">
    <location>
        <begin position="1"/>
        <end position="21"/>
    </location>
</feature>
<dbReference type="InterPro" id="IPR029058">
    <property type="entry name" value="AB_hydrolase_fold"/>
</dbReference>
<comment type="similarity">
    <text evidence="1 2">Belongs to the AB hydrolase superfamily. Lipase family.</text>
</comment>
<evidence type="ECO:0000259" key="5">
    <source>
        <dbReference type="Pfam" id="PF04083"/>
    </source>
</evidence>
<dbReference type="Proteomes" id="UP001255856">
    <property type="component" value="Unassembled WGS sequence"/>
</dbReference>
<evidence type="ECO:0000313" key="7">
    <source>
        <dbReference type="Proteomes" id="UP001255856"/>
    </source>
</evidence>
<evidence type="ECO:0000256" key="3">
    <source>
        <dbReference type="PIRSR" id="PIRSR000862-1"/>
    </source>
</evidence>
<dbReference type="GO" id="GO:0016042">
    <property type="term" value="P:lipid catabolic process"/>
    <property type="evidence" value="ECO:0007669"/>
    <property type="project" value="UniProtKB-KW"/>
</dbReference>
<keyword evidence="2" id="KW-0378">Hydrolase</keyword>
<keyword evidence="4" id="KW-0732">Signal</keyword>
<evidence type="ECO:0000256" key="4">
    <source>
        <dbReference type="SAM" id="SignalP"/>
    </source>
</evidence>
<reference evidence="6" key="1">
    <citation type="submission" date="2021-01" db="EMBL/GenBank/DDBJ databases">
        <authorList>
            <person name="Eckstrom K.M.E."/>
        </authorList>
    </citation>
    <scope>NUCLEOTIDE SEQUENCE</scope>
    <source>
        <strain evidence="6">UVCC 0001</strain>
    </source>
</reference>
<accession>A0AAD9MIY7</accession>
<keyword evidence="2" id="KW-0443">Lipid metabolism</keyword>
<proteinExistence type="inferred from homology"/>
<dbReference type="PIRSF" id="PIRSF000862">
    <property type="entry name" value="Steryl_ester_lip"/>
    <property type="match status" value="1"/>
</dbReference>
<sequence length="375" mass="41437">MVAGLLGAAVMGLLTLLASLGTFELDRSRHMLGLTFRPAIYTMEGYPLENHTVQTSDGYILTLYRIPHGKLGPNSASRGPLLLQHGIFDSSACWVLNDPDESLAFIAADRGWDVWLSNSRGNSYSQRDLPAFVDFILKNTGHERLAYIGHSQPGLAKHISVAGLLAPVLSLRRVNTPLYRALRVLPADVWLGNAGIHGIGQTNVLTAAVVRVLCRISYATCTNILVLACGFNENQLNMTRFDDYVRYQPSGTSVLNTQHWMQLLREAHALDEAVFQPFDRGDSCPARAPLFPWQPDTCNAWAYPDTAGRVPPYDLAAVDIPLAVYSGSGDKLGVAADTRDALSMVRPELVLEYTEVHDYEHLDFVRWVEEERVSS</sequence>
<evidence type="ECO:0000313" key="6">
    <source>
        <dbReference type="EMBL" id="KAK2075795.1"/>
    </source>
</evidence>
<keyword evidence="7" id="KW-1185">Reference proteome</keyword>
<dbReference type="InterPro" id="IPR006693">
    <property type="entry name" value="AB_hydrolase_lipase"/>
</dbReference>
<gene>
    <name evidence="6" type="ORF">QBZ16_001536</name>
</gene>
<dbReference type="Gene3D" id="3.40.50.1820">
    <property type="entry name" value="alpha/beta hydrolase"/>
    <property type="match status" value="1"/>
</dbReference>
<evidence type="ECO:0000256" key="1">
    <source>
        <dbReference type="ARBA" id="ARBA00010701"/>
    </source>
</evidence>